<dbReference type="InterPro" id="IPR002489">
    <property type="entry name" value="Glu_synth_asu_C"/>
</dbReference>
<dbReference type="Gene3D" id="2.160.20.60">
    <property type="entry name" value="Glutamate synthase, alpha subunit, C-terminal domain"/>
    <property type="match status" value="1"/>
</dbReference>
<dbReference type="EMBL" id="JAUSUX010000010">
    <property type="protein sequence ID" value="MDQ0286400.1"/>
    <property type="molecule type" value="Genomic_DNA"/>
</dbReference>
<accession>A0ABU0B107</accession>
<name>A0ABU0B107_9FIRM</name>
<evidence type="ECO:0000313" key="3">
    <source>
        <dbReference type="Proteomes" id="UP001225644"/>
    </source>
</evidence>
<keyword evidence="3" id="KW-1185">Reference proteome</keyword>
<dbReference type="PANTHER" id="PTHR39673:SF5">
    <property type="entry name" value="TUNGSTEN-CONTAINING FORMYLMETHANOFURAN DEHYDROGENASE 2 SUBUNIT C"/>
    <property type="match status" value="1"/>
</dbReference>
<reference evidence="2 3" key="1">
    <citation type="submission" date="2023-07" db="EMBL/GenBank/DDBJ databases">
        <title>Genomic Encyclopedia of Type Strains, Phase IV (KMG-IV): sequencing the most valuable type-strain genomes for metagenomic binning, comparative biology and taxonomic classification.</title>
        <authorList>
            <person name="Goeker M."/>
        </authorList>
    </citation>
    <scope>NUCLEOTIDE SEQUENCE [LARGE SCALE GENOMIC DNA]</scope>
    <source>
        <strain evidence="2 3">DSM 12396</strain>
    </source>
</reference>
<proteinExistence type="predicted"/>
<protein>
    <submittedName>
        <fullName evidence="2">Glutamate synthase domain-containing protein 3</fullName>
    </submittedName>
</protein>
<dbReference type="CDD" id="cd00504">
    <property type="entry name" value="GXGXG"/>
    <property type="match status" value="1"/>
</dbReference>
<dbReference type="RefSeq" id="WP_307401511.1">
    <property type="nucleotide sequence ID" value="NZ_JAUSUX010000010.1"/>
</dbReference>
<dbReference type="InterPro" id="IPR012061">
    <property type="entry name" value="Glu_synth_lsu_3"/>
</dbReference>
<dbReference type="PIRSF" id="PIRSF006519">
    <property type="entry name" value="GOGAT_dom3"/>
    <property type="match status" value="1"/>
</dbReference>
<dbReference type="InterPro" id="IPR036485">
    <property type="entry name" value="Glu_synth_asu_C_sf"/>
</dbReference>
<dbReference type="Pfam" id="PF01493">
    <property type="entry name" value="GXGXG"/>
    <property type="match status" value="1"/>
</dbReference>
<dbReference type="Proteomes" id="UP001225644">
    <property type="component" value="Unassembled WGS sequence"/>
</dbReference>
<dbReference type="PANTHER" id="PTHR39673">
    <property type="entry name" value="TUNGSTEN FORMYLMETHANOFURAN DEHYDROGENASE, SUBUNIT C (FWDC)"/>
    <property type="match status" value="1"/>
</dbReference>
<sequence length="224" mass="23779">MITLDADKVSVTEINRALREAVKAGEEVEILNPRARHHLGVGILGELNMTIRGSAGYFCGCLNEGVKLRVEGNVGWFAADNMMSGEFIVEGNAGSCAAPGMRGGVLVVKGHMGSRSGQVMKGGTIIVGGNCGFMTGFMMINGTIVVIGDAGDLVGHYMVGGTIYVGGKVESLGVDAREVDYTVEDDIYLSDLLACYGLPKPPAFRKFVSGQKHHRYGKKVYEGE</sequence>
<gene>
    <name evidence="2" type="ORF">J2Z49_001514</name>
</gene>
<organism evidence="2 3">
    <name type="scientific">Desulfofundulus luciae</name>
    <dbReference type="NCBI Taxonomy" id="74702"/>
    <lineage>
        <taxon>Bacteria</taxon>
        <taxon>Bacillati</taxon>
        <taxon>Bacillota</taxon>
        <taxon>Clostridia</taxon>
        <taxon>Eubacteriales</taxon>
        <taxon>Peptococcaceae</taxon>
        <taxon>Desulfofundulus</taxon>
    </lineage>
</organism>
<dbReference type="SUPFAM" id="SSF69336">
    <property type="entry name" value="Alpha subunit of glutamate synthase, C-terminal domain"/>
    <property type="match status" value="1"/>
</dbReference>
<evidence type="ECO:0000259" key="1">
    <source>
        <dbReference type="Pfam" id="PF01493"/>
    </source>
</evidence>
<evidence type="ECO:0000313" key="2">
    <source>
        <dbReference type="EMBL" id="MDQ0286400.1"/>
    </source>
</evidence>
<comment type="caution">
    <text evidence="2">The sequence shown here is derived from an EMBL/GenBank/DDBJ whole genome shotgun (WGS) entry which is preliminary data.</text>
</comment>
<feature type="domain" description="Glutamate synthase alpha subunit C-terminal" evidence="1">
    <location>
        <begin position="32"/>
        <end position="168"/>
    </location>
</feature>